<protein>
    <submittedName>
        <fullName evidence="9">Decaprenyl-phosphate N-acetylglucosaminephosphotransferase</fullName>
        <ecNumber evidence="9">2.7.8.35</ecNumber>
    </submittedName>
</protein>
<evidence type="ECO:0000256" key="2">
    <source>
        <dbReference type="ARBA" id="ARBA00022475"/>
    </source>
</evidence>
<name>A0A0Q1AI98_9CORY</name>
<evidence type="ECO:0000256" key="4">
    <source>
        <dbReference type="ARBA" id="ARBA00022692"/>
    </source>
</evidence>
<evidence type="ECO:0000256" key="8">
    <source>
        <dbReference type="SAM" id="Phobius"/>
    </source>
</evidence>
<proteinExistence type="predicted"/>
<dbReference type="CDD" id="cd06853">
    <property type="entry name" value="GT_WecA_like"/>
    <property type="match status" value="1"/>
</dbReference>
<evidence type="ECO:0000256" key="1">
    <source>
        <dbReference type="ARBA" id="ARBA00004651"/>
    </source>
</evidence>
<dbReference type="PANTHER" id="PTHR22926">
    <property type="entry name" value="PHOSPHO-N-ACETYLMURAMOYL-PENTAPEPTIDE-TRANSFERASE"/>
    <property type="match status" value="1"/>
</dbReference>
<evidence type="ECO:0000313" key="10">
    <source>
        <dbReference type="Proteomes" id="UP000050488"/>
    </source>
</evidence>
<feature type="transmembrane region" description="Helical" evidence="8">
    <location>
        <begin position="122"/>
        <end position="141"/>
    </location>
</feature>
<dbReference type="PATRIC" id="fig|1544413.3.peg.1284"/>
<comment type="subcellular location">
    <subcellularLocation>
        <location evidence="1">Cell membrane</location>
        <topology evidence="1">Multi-pass membrane protein</topology>
    </subcellularLocation>
</comment>
<keyword evidence="3 9" id="KW-0808">Transferase</keyword>
<feature type="transmembrane region" description="Helical" evidence="8">
    <location>
        <begin position="273"/>
        <end position="296"/>
    </location>
</feature>
<dbReference type="Proteomes" id="UP000050488">
    <property type="component" value="Unassembled WGS sequence"/>
</dbReference>
<keyword evidence="2" id="KW-1003">Cell membrane</keyword>
<dbReference type="PANTHER" id="PTHR22926:SF3">
    <property type="entry name" value="UNDECAPRENYL-PHOSPHATE ALPHA-N-ACETYLGLUCOSAMINYL 1-PHOSPHATE TRANSFERASE"/>
    <property type="match status" value="1"/>
</dbReference>
<keyword evidence="4 8" id="KW-0812">Transmembrane</keyword>
<organism evidence="9 10">
    <name type="scientific">Corynebacterium lowii</name>
    <dbReference type="NCBI Taxonomy" id="1544413"/>
    <lineage>
        <taxon>Bacteria</taxon>
        <taxon>Bacillati</taxon>
        <taxon>Actinomycetota</taxon>
        <taxon>Actinomycetes</taxon>
        <taxon>Mycobacteriales</taxon>
        <taxon>Corynebacteriaceae</taxon>
        <taxon>Corynebacterium</taxon>
    </lineage>
</organism>
<dbReference type="GO" id="GO:0046872">
    <property type="term" value="F:metal ion binding"/>
    <property type="evidence" value="ECO:0007669"/>
    <property type="project" value="UniProtKB-KW"/>
</dbReference>
<dbReference type="EC" id="2.7.8.35" evidence="9"/>
<comment type="caution">
    <text evidence="9">The sequence shown here is derived from an EMBL/GenBank/DDBJ whole genome shotgun (WGS) entry which is preliminary data.</text>
</comment>
<dbReference type="STRING" id="1544413.Clow_01276"/>
<feature type="transmembrane region" description="Helical" evidence="8">
    <location>
        <begin position="56"/>
        <end position="73"/>
    </location>
</feature>
<evidence type="ECO:0000256" key="3">
    <source>
        <dbReference type="ARBA" id="ARBA00022679"/>
    </source>
</evidence>
<keyword evidence="10" id="KW-1185">Reference proteome</keyword>
<feature type="transmembrane region" description="Helical" evidence="8">
    <location>
        <begin position="235"/>
        <end position="253"/>
    </location>
</feature>
<dbReference type="Pfam" id="PF00953">
    <property type="entry name" value="Glycos_transf_4"/>
    <property type="match status" value="1"/>
</dbReference>
<dbReference type="GO" id="GO:0009103">
    <property type="term" value="P:lipopolysaccharide biosynthetic process"/>
    <property type="evidence" value="ECO:0007669"/>
    <property type="project" value="TreeGrafter"/>
</dbReference>
<dbReference type="GO" id="GO:0005886">
    <property type="term" value="C:plasma membrane"/>
    <property type="evidence" value="ECO:0007669"/>
    <property type="project" value="UniProtKB-SubCell"/>
</dbReference>
<keyword evidence="7" id="KW-0460">Magnesium</keyword>
<dbReference type="EMBL" id="LKEV01000003">
    <property type="protein sequence ID" value="KQB86356.1"/>
    <property type="molecule type" value="Genomic_DNA"/>
</dbReference>
<keyword evidence="6 8" id="KW-0472">Membrane</keyword>
<gene>
    <name evidence="9" type="primary">wecA</name>
    <name evidence="9" type="ORF">Clow_01276</name>
</gene>
<feature type="transmembrane region" description="Helical" evidence="8">
    <location>
        <begin position="153"/>
        <end position="173"/>
    </location>
</feature>
<evidence type="ECO:0000256" key="7">
    <source>
        <dbReference type="PIRSR" id="PIRSR600715-1"/>
    </source>
</evidence>
<feature type="binding site" evidence="7">
    <location>
        <position position="239"/>
    </location>
    <ligand>
        <name>Mg(2+)</name>
        <dbReference type="ChEBI" id="CHEBI:18420"/>
    </ligand>
</feature>
<accession>A0A0Q1AI98</accession>
<dbReference type="GO" id="GO:0016780">
    <property type="term" value="F:phosphotransferase activity, for other substituted phosphate groups"/>
    <property type="evidence" value="ECO:0007669"/>
    <property type="project" value="InterPro"/>
</dbReference>
<dbReference type="GO" id="GO:0071555">
    <property type="term" value="P:cell wall organization"/>
    <property type="evidence" value="ECO:0007669"/>
    <property type="project" value="TreeGrafter"/>
</dbReference>
<evidence type="ECO:0000256" key="6">
    <source>
        <dbReference type="ARBA" id="ARBA00023136"/>
    </source>
</evidence>
<feature type="transmembrane region" description="Helical" evidence="8">
    <location>
        <begin position="13"/>
        <end position="35"/>
    </location>
</feature>
<comment type="cofactor">
    <cofactor evidence="7">
        <name>Mg(2+)</name>
        <dbReference type="ChEBI" id="CHEBI:18420"/>
    </cofactor>
</comment>
<feature type="transmembrane region" description="Helical" evidence="8">
    <location>
        <begin position="353"/>
        <end position="372"/>
    </location>
</feature>
<dbReference type="GO" id="GO:0044038">
    <property type="term" value="P:cell wall macromolecule biosynthetic process"/>
    <property type="evidence" value="ECO:0007669"/>
    <property type="project" value="TreeGrafter"/>
</dbReference>
<feature type="transmembrane region" description="Helical" evidence="8">
    <location>
        <begin position="328"/>
        <end position="347"/>
    </location>
</feature>
<dbReference type="InterPro" id="IPR000715">
    <property type="entry name" value="Glycosyl_transferase_4"/>
</dbReference>
<feature type="transmembrane region" description="Helical" evidence="8">
    <location>
        <begin position="180"/>
        <end position="200"/>
    </location>
</feature>
<dbReference type="AlphaFoldDB" id="A0A0Q1AI98"/>
<evidence type="ECO:0000313" key="9">
    <source>
        <dbReference type="EMBL" id="KQB86356.1"/>
    </source>
</evidence>
<feature type="binding site" evidence="7">
    <location>
        <position position="171"/>
    </location>
    <ligand>
        <name>Mg(2+)</name>
        <dbReference type="ChEBI" id="CHEBI:18420"/>
    </ligand>
</feature>
<keyword evidence="5 8" id="KW-1133">Transmembrane helix</keyword>
<sequence length="422" mass="43541">MGVGVEGVPLRELGLVILVAAAVTFLSTGAVRSLVLRSGRVAEVRARDVHTQPTPSLGGVAMFTGFLSAVLVANQLPALTRGFMPVTPEMNAVVWAGAAIVLVGIVDDLYELDAVTKLIGQSLSAVVMSLLGLSWTLLYLPVGEGTTVVLDQVQSVVLTTFLTVLLINALNFVDGLDGLAAGLGMIAGGAILVFSLTVLHDQGGTVAAYPPAIIAAGLVGMCAGFLPHNFEPSRIFMGDSGSMLIGLLLAAASTSASGKINMSLYGAVDVVALMSPLIVVLAAVFVPVLDLVLAVVRRLAKGQSPFAADRLHLHHRLLSLGHTHRRTVLVLYLWVSVVAFGAVSFSVVPAGVALIGTAVALLLAAGITFIPLRWRRRYGQRGGVRSGVRRDGMGEQDSSVSVSASVADGLHDGMDTGSGAGS</sequence>
<feature type="transmembrane region" description="Helical" evidence="8">
    <location>
        <begin position="206"/>
        <end position="226"/>
    </location>
</feature>
<keyword evidence="7" id="KW-0479">Metal-binding</keyword>
<evidence type="ECO:0000256" key="5">
    <source>
        <dbReference type="ARBA" id="ARBA00022989"/>
    </source>
</evidence>
<feature type="transmembrane region" description="Helical" evidence="8">
    <location>
        <begin position="93"/>
        <end position="110"/>
    </location>
</feature>
<reference evidence="9 10" key="1">
    <citation type="submission" date="2015-10" db="EMBL/GenBank/DDBJ databases">
        <title>Corynebacteirum lowii and Corynebacterium oculi species nova, derived from human clinical disease and and emended description of Corynebacterium mastiditis.</title>
        <authorList>
            <person name="Bernard K."/>
            <person name="Pacheco A.L."/>
            <person name="Mcdougall C."/>
            <person name="Burtx T."/>
            <person name="Weibe D."/>
            <person name="Tyler S."/>
            <person name="Olson A.B."/>
            <person name="Cnockaert M."/>
            <person name="Eguchi H."/>
            <person name="Kuwahara T."/>
            <person name="Nakayama-Imaohji H."/>
            <person name="Boudewijins M."/>
            <person name="Van Hoecke F."/>
            <person name="Bernier A.-M."/>
            <person name="Vandamme P."/>
        </authorList>
    </citation>
    <scope>NUCLEOTIDE SEQUENCE [LARGE SCALE GENOMIC DNA]</scope>
    <source>
        <strain evidence="9 10">NML 130206</strain>
    </source>
</reference>